<organism evidence="9 10">
    <name type="scientific">Gracilibacillus xinjiangensis</name>
    <dbReference type="NCBI Taxonomy" id="1193282"/>
    <lineage>
        <taxon>Bacteria</taxon>
        <taxon>Bacillati</taxon>
        <taxon>Bacillota</taxon>
        <taxon>Bacilli</taxon>
        <taxon>Bacillales</taxon>
        <taxon>Bacillaceae</taxon>
        <taxon>Gracilibacillus</taxon>
    </lineage>
</organism>
<dbReference type="Pfam" id="PF00710">
    <property type="entry name" value="Asparaginase"/>
    <property type="match status" value="1"/>
</dbReference>
<evidence type="ECO:0000313" key="10">
    <source>
        <dbReference type="Proteomes" id="UP001595882"/>
    </source>
</evidence>
<keyword evidence="3" id="KW-0378">Hydrolase</keyword>
<name>A0ABV8WWU8_9BACI</name>
<dbReference type="SFLD" id="SFLDS00057">
    <property type="entry name" value="Glutaminase/Asparaginase"/>
    <property type="match status" value="1"/>
</dbReference>
<gene>
    <name evidence="9" type="ORF">ACFOY7_14770</name>
</gene>
<dbReference type="EMBL" id="JBHSDT010000008">
    <property type="protein sequence ID" value="MFC4404330.1"/>
    <property type="molecule type" value="Genomic_DNA"/>
</dbReference>
<dbReference type="InterPro" id="IPR027473">
    <property type="entry name" value="L-asparaginase_C"/>
</dbReference>
<protein>
    <recommendedName>
        <fullName evidence="2">asparaginase</fullName>
        <ecNumber evidence="2">3.5.1.1</ecNumber>
    </recommendedName>
</protein>
<comment type="caution">
    <text evidence="9">The sequence shown here is derived from an EMBL/GenBank/DDBJ whole genome shotgun (WGS) entry which is preliminary data.</text>
</comment>
<evidence type="ECO:0000313" key="9">
    <source>
        <dbReference type="EMBL" id="MFC4404330.1"/>
    </source>
</evidence>
<dbReference type="Proteomes" id="UP001595882">
    <property type="component" value="Unassembled WGS sequence"/>
</dbReference>
<reference evidence="10" key="1">
    <citation type="journal article" date="2019" name="Int. J. Syst. Evol. Microbiol.">
        <title>The Global Catalogue of Microorganisms (GCM) 10K type strain sequencing project: providing services to taxonomists for standard genome sequencing and annotation.</title>
        <authorList>
            <consortium name="The Broad Institute Genomics Platform"/>
            <consortium name="The Broad Institute Genome Sequencing Center for Infectious Disease"/>
            <person name="Wu L."/>
            <person name="Ma J."/>
        </authorList>
    </citation>
    <scope>NUCLEOTIDE SEQUENCE [LARGE SCALE GENOMIC DNA]</scope>
    <source>
        <strain evidence="10">CCUG 37865</strain>
    </source>
</reference>
<dbReference type="InterPro" id="IPR027474">
    <property type="entry name" value="L-asparaginase_N"/>
</dbReference>
<dbReference type="Gene3D" id="3.40.50.40">
    <property type="match status" value="1"/>
</dbReference>
<dbReference type="CDD" id="cd08964">
    <property type="entry name" value="L-asparaginase_II"/>
    <property type="match status" value="1"/>
</dbReference>
<dbReference type="InterPro" id="IPR020827">
    <property type="entry name" value="Asparaginase/glutaminase_AS1"/>
</dbReference>
<proteinExistence type="inferred from homology"/>
<feature type="active site" evidence="5">
    <location>
        <position position="12"/>
    </location>
</feature>
<keyword evidence="10" id="KW-1185">Reference proteome</keyword>
<dbReference type="PANTHER" id="PTHR11707:SF28">
    <property type="entry name" value="60 KDA LYSOPHOSPHOLIPASE"/>
    <property type="match status" value="1"/>
</dbReference>
<dbReference type="PRINTS" id="PR00139">
    <property type="entry name" value="ASNGLNASE"/>
</dbReference>
<dbReference type="PIRSF" id="PIRSF001220">
    <property type="entry name" value="L-ASNase_gatD"/>
    <property type="match status" value="1"/>
</dbReference>
<dbReference type="InterPro" id="IPR036152">
    <property type="entry name" value="Asp/glu_Ase-like_sf"/>
</dbReference>
<dbReference type="EC" id="3.5.1.1" evidence="2"/>
<dbReference type="SUPFAM" id="SSF53774">
    <property type="entry name" value="Glutaminase/Asparaginase"/>
    <property type="match status" value="1"/>
</dbReference>
<dbReference type="Pfam" id="PF17763">
    <property type="entry name" value="Asparaginase_C"/>
    <property type="match status" value="1"/>
</dbReference>
<dbReference type="InterPro" id="IPR027475">
    <property type="entry name" value="Asparaginase/glutaminase_AS2"/>
</dbReference>
<dbReference type="InterPro" id="IPR006034">
    <property type="entry name" value="Asparaginase/glutaminase-like"/>
</dbReference>
<dbReference type="InterPro" id="IPR040919">
    <property type="entry name" value="Asparaginase_C"/>
</dbReference>
<evidence type="ECO:0000256" key="1">
    <source>
        <dbReference type="ARBA" id="ARBA00010518"/>
    </source>
</evidence>
<dbReference type="InterPro" id="IPR037152">
    <property type="entry name" value="L-asparaginase_N_sf"/>
</dbReference>
<dbReference type="PROSITE" id="PS00917">
    <property type="entry name" value="ASN_GLN_ASE_2"/>
    <property type="match status" value="1"/>
</dbReference>
<dbReference type="PIRSF" id="PIRSF500176">
    <property type="entry name" value="L_ASNase"/>
    <property type="match status" value="1"/>
</dbReference>
<evidence type="ECO:0000256" key="6">
    <source>
        <dbReference type="PROSITE-ProRule" id="PRU10100"/>
    </source>
</evidence>
<evidence type="ECO:0000256" key="5">
    <source>
        <dbReference type="PROSITE-ProRule" id="PRU10099"/>
    </source>
</evidence>
<comment type="catalytic activity">
    <reaction evidence="4">
        <text>L-asparagine + H2O = L-aspartate + NH4(+)</text>
        <dbReference type="Rhea" id="RHEA:21016"/>
        <dbReference type="ChEBI" id="CHEBI:15377"/>
        <dbReference type="ChEBI" id="CHEBI:28938"/>
        <dbReference type="ChEBI" id="CHEBI:29991"/>
        <dbReference type="ChEBI" id="CHEBI:58048"/>
        <dbReference type="EC" id="3.5.1.1"/>
    </reaction>
</comment>
<comment type="similarity">
    <text evidence="1">Belongs to the asparaginase 1 family.</text>
</comment>
<feature type="active site" evidence="6">
    <location>
        <position position="86"/>
    </location>
</feature>
<dbReference type="Gene3D" id="3.40.50.1170">
    <property type="entry name" value="L-asparaginase, N-terminal domain"/>
    <property type="match status" value="1"/>
</dbReference>
<accession>A0ABV8WWU8</accession>
<dbReference type="InterPro" id="IPR004550">
    <property type="entry name" value="AsnASE_II"/>
</dbReference>
<dbReference type="RefSeq" id="WP_390252871.1">
    <property type="nucleotide sequence ID" value="NZ_JBHSDT010000008.1"/>
</dbReference>
<evidence type="ECO:0000259" key="7">
    <source>
        <dbReference type="Pfam" id="PF00710"/>
    </source>
</evidence>
<feature type="domain" description="L-asparaginase N-terminal" evidence="7">
    <location>
        <begin position="3"/>
        <end position="189"/>
    </location>
</feature>
<dbReference type="PANTHER" id="PTHR11707">
    <property type="entry name" value="L-ASPARAGINASE"/>
    <property type="match status" value="1"/>
</dbReference>
<evidence type="ECO:0000256" key="3">
    <source>
        <dbReference type="ARBA" id="ARBA00022801"/>
    </source>
</evidence>
<dbReference type="PROSITE" id="PS51732">
    <property type="entry name" value="ASN_GLN_ASE_3"/>
    <property type="match status" value="1"/>
</dbReference>
<evidence type="ECO:0000259" key="8">
    <source>
        <dbReference type="Pfam" id="PF17763"/>
    </source>
</evidence>
<sequence>MSKLIVIHTGGTISMQQNEEGNITLSDNHPLSNIREVENIPIQEIELFSLPSPHITPKHMLELSQYINKLLANHSKLAGIVITHGTDTLEETAFFLDLTIKSTIPIVLTGAMRPSNEIGTDAIYNFQSAIRVAKCKEATNCGVLVVMNDEIHSARYVTKTSTSNVATFKSPPFGPLGLIHKDQIVMYQKYLFSDNRLAVEKITKTVHLFKAYTGISSILFEHLNENNTSGLVIEALGQGNLPPEIVPSLENLQSKGIIIVIVSRCYNGIVQPVYDYEGGGKSLQKLGIIFTNQINGPKARLKLLLLLQQEATVEEIRDAFQGQELR</sequence>
<feature type="domain" description="Asparaginase/glutaminase C-terminal" evidence="8">
    <location>
        <begin position="206"/>
        <end position="320"/>
    </location>
</feature>
<dbReference type="PROSITE" id="PS00144">
    <property type="entry name" value="ASN_GLN_ASE_1"/>
    <property type="match status" value="1"/>
</dbReference>
<evidence type="ECO:0000256" key="4">
    <source>
        <dbReference type="ARBA" id="ARBA00049366"/>
    </source>
</evidence>
<dbReference type="SMART" id="SM00870">
    <property type="entry name" value="Asparaginase"/>
    <property type="match status" value="1"/>
</dbReference>
<evidence type="ECO:0000256" key="2">
    <source>
        <dbReference type="ARBA" id="ARBA00012920"/>
    </source>
</evidence>